<dbReference type="PANTHER" id="PTHR10680">
    <property type="entry name" value="PEPTIDYL-GLYCINE ALPHA-AMIDATING MONOOXYGENASE"/>
    <property type="match status" value="1"/>
</dbReference>
<dbReference type="Pfam" id="PF01082">
    <property type="entry name" value="Cu2_monooxygen"/>
    <property type="match status" value="1"/>
</dbReference>
<keyword evidence="1" id="KW-0732">Signal</keyword>
<accession>A0A5N5THM9</accession>
<gene>
    <name evidence="4" type="primary">Phm</name>
    <name evidence="4" type="ORF">Anas_02000</name>
</gene>
<evidence type="ECO:0000259" key="3">
    <source>
        <dbReference type="Pfam" id="PF01082"/>
    </source>
</evidence>
<keyword evidence="4" id="KW-0503">Monooxygenase</keyword>
<protein>
    <submittedName>
        <fullName evidence="4">Peptidylglycine alpha-hydroxylating monooxygenase</fullName>
    </submittedName>
</protein>
<dbReference type="EMBL" id="SEYY01001121">
    <property type="protein sequence ID" value="KAB7505747.1"/>
    <property type="molecule type" value="Genomic_DNA"/>
</dbReference>
<name>A0A5N5THM9_9CRUS</name>
<keyword evidence="2" id="KW-0325">Glycoprotein</keyword>
<dbReference type="OrthoDB" id="10044505at2759"/>
<evidence type="ECO:0000256" key="2">
    <source>
        <dbReference type="ARBA" id="ARBA00023180"/>
    </source>
</evidence>
<dbReference type="AlphaFoldDB" id="A0A5N5THM9"/>
<comment type="caution">
    <text evidence="4">The sequence shown here is derived from an EMBL/GenBank/DDBJ whole genome shotgun (WGS) entry which is preliminary data.</text>
</comment>
<evidence type="ECO:0000313" key="5">
    <source>
        <dbReference type="Proteomes" id="UP000326759"/>
    </source>
</evidence>
<feature type="domain" description="Copper type II ascorbate-dependent monooxygenase N-terminal" evidence="3">
    <location>
        <begin position="2"/>
        <end position="57"/>
    </location>
</feature>
<dbReference type="InterPro" id="IPR000323">
    <property type="entry name" value="Cu2_ascorb_mOase_N"/>
</dbReference>
<dbReference type="Proteomes" id="UP000326759">
    <property type="component" value="Unassembled WGS sequence"/>
</dbReference>
<dbReference type="InterPro" id="IPR036939">
    <property type="entry name" value="Cu2_ascorb_mOase_N_sf"/>
</dbReference>
<keyword evidence="4" id="KW-0560">Oxidoreductase</keyword>
<dbReference type="GO" id="GO:0005507">
    <property type="term" value="F:copper ion binding"/>
    <property type="evidence" value="ECO:0007669"/>
    <property type="project" value="InterPro"/>
</dbReference>
<sequence length="84" mass="9226">KDSYLCTAVRMDPTEDYFITAYEPNSTMEIAHHMILTGCAEPGSTEEVWSCGDMASKELGKDLASSPVAKTHRLCTLGQKTLQN</sequence>
<dbReference type="GO" id="GO:0005576">
    <property type="term" value="C:extracellular region"/>
    <property type="evidence" value="ECO:0007669"/>
    <property type="project" value="TreeGrafter"/>
</dbReference>
<keyword evidence="5" id="KW-1185">Reference proteome</keyword>
<dbReference type="PANTHER" id="PTHR10680:SF14">
    <property type="entry name" value="PEPTIDYL-GLYCINE ALPHA-AMIDATING MONOOXYGENASE"/>
    <property type="match status" value="1"/>
</dbReference>
<reference evidence="4 5" key="1">
    <citation type="journal article" date="2019" name="PLoS Biol.">
        <title>Sex chromosomes control vertical transmission of feminizing Wolbachia symbionts in an isopod.</title>
        <authorList>
            <person name="Becking T."/>
            <person name="Chebbi M.A."/>
            <person name="Giraud I."/>
            <person name="Moumen B."/>
            <person name="Laverre T."/>
            <person name="Caubet Y."/>
            <person name="Peccoud J."/>
            <person name="Gilbert C."/>
            <person name="Cordaux R."/>
        </authorList>
    </citation>
    <scope>NUCLEOTIDE SEQUENCE [LARGE SCALE GENOMIC DNA]</scope>
    <source>
        <strain evidence="4">ANa2</strain>
        <tissue evidence="4">Whole body excluding digestive tract and cuticle</tissue>
    </source>
</reference>
<dbReference type="SUPFAM" id="SSF49742">
    <property type="entry name" value="PHM/PNGase F"/>
    <property type="match status" value="1"/>
</dbReference>
<proteinExistence type="predicted"/>
<organism evidence="4 5">
    <name type="scientific">Armadillidium nasatum</name>
    <dbReference type="NCBI Taxonomy" id="96803"/>
    <lineage>
        <taxon>Eukaryota</taxon>
        <taxon>Metazoa</taxon>
        <taxon>Ecdysozoa</taxon>
        <taxon>Arthropoda</taxon>
        <taxon>Crustacea</taxon>
        <taxon>Multicrustacea</taxon>
        <taxon>Malacostraca</taxon>
        <taxon>Eumalacostraca</taxon>
        <taxon>Peracarida</taxon>
        <taxon>Isopoda</taxon>
        <taxon>Oniscidea</taxon>
        <taxon>Crinocheta</taxon>
        <taxon>Armadillidiidae</taxon>
        <taxon>Armadillidium</taxon>
    </lineage>
</organism>
<evidence type="ECO:0000256" key="1">
    <source>
        <dbReference type="ARBA" id="ARBA00022729"/>
    </source>
</evidence>
<dbReference type="InterPro" id="IPR008977">
    <property type="entry name" value="PHM/PNGase_F_dom_sf"/>
</dbReference>
<dbReference type="Gene3D" id="2.60.120.310">
    <property type="entry name" value="Copper type II, ascorbate-dependent monooxygenase, N-terminal domain"/>
    <property type="match status" value="1"/>
</dbReference>
<feature type="non-terminal residue" evidence="4">
    <location>
        <position position="1"/>
    </location>
</feature>
<dbReference type="GO" id="GO:0016715">
    <property type="term" value="F:oxidoreductase activity, acting on paired donors, with incorporation or reduction of molecular oxygen, reduced ascorbate as one donor, and incorporation of one atom of oxygen"/>
    <property type="evidence" value="ECO:0007669"/>
    <property type="project" value="InterPro"/>
</dbReference>
<evidence type="ECO:0000313" key="4">
    <source>
        <dbReference type="EMBL" id="KAB7505747.1"/>
    </source>
</evidence>